<reference evidence="1" key="1">
    <citation type="submission" date="2022-06" db="EMBL/GenBank/DDBJ databases">
        <title>Complete genome sequence and characterization of Cupriavidus gilardii QJ1 isolated from contaminating cells.</title>
        <authorList>
            <person name="Qi J."/>
        </authorList>
    </citation>
    <scope>NUCLEOTIDE SEQUENCE</scope>
    <source>
        <strain evidence="1">QJ1</strain>
    </source>
</reference>
<protein>
    <submittedName>
        <fullName evidence="1">Uncharacterized protein</fullName>
    </submittedName>
</protein>
<evidence type="ECO:0000313" key="2">
    <source>
        <dbReference type="Proteomes" id="UP001056648"/>
    </source>
</evidence>
<proteinExistence type="predicted"/>
<dbReference type="Proteomes" id="UP001056648">
    <property type="component" value="Chromosome 1"/>
</dbReference>
<name>A0ABY4VIV7_9BURK</name>
<organism evidence="1 2">
    <name type="scientific">Cupriavidus gilardii</name>
    <dbReference type="NCBI Taxonomy" id="82541"/>
    <lineage>
        <taxon>Bacteria</taxon>
        <taxon>Pseudomonadati</taxon>
        <taxon>Pseudomonadota</taxon>
        <taxon>Betaproteobacteria</taxon>
        <taxon>Burkholderiales</taxon>
        <taxon>Burkholderiaceae</taxon>
        <taxon>Cupriavidus</taxon>
    </lineage>
</organism>
<dbReference type="RefSeq" id="WP_252251639.1">
    <property type="nucleotide sequence ID" value="NZ_CP098735.1"/>
</dbReference>
<sequence>MRSVGLVSRKISPPSEIAAQAMVEVGIVADRLKRRWPGWIWPPAA</sequence>
<gene>
    <name evidence="1" type="ORF">NDR89_07665</name>
</gene>
<dbReference type="EMBL" id="CP098735">
    <property type="protein sequence ID" value="USE77128.1"/>
    <property type="molecule type" value="Genomic_DNA"/>
</dbReference>
<keyword evidence="2" id="KW-1185">Reference proteome</keyword>
<accession>A0ABY4VIV7</accession>
<evidence type="ECO:0000313" key="1">
    <source>
        <dbReference type="EMBL" id="USE77128.1"/>
    </source>
</evidence>